<dbReference type="InterPro" id="IPR051043">
    <property type="entry name" value="Sulfatase_Mod_Factor_Kinase"/>
</dbReference>
<evidence type="ECO:0000259" key="1">
    <source>
        <dbReference type="Pfam" id="PF03781"/>
    </source>
</evidence>
<proteinExistence type="predicted"/>
<dbReference type="InterPro" id="IPR042095">
    <property type="entry name" value="SUMF_sf"/>
</dbReference>
<dbReference type="EMBL" id="JAQOUE010000001">
    <property type="protein sequence ID" value="MDT7042510.1"/>
    <property type="molecule type" value="Genomic_DNA"/>
</dbReference>
<dbReference type="Gene3D" id="3.90.1580.10">
    <property type="entry name" value="paralog of FGE (formylglycine-generating enzyme)"/>
    <property type="match status" value="1"/>
</dbReference>
<dbReference type="SUPFAM" id="SSF56436">
    <property type="entry name" value="C-type lectin-like"/>
    <property type="match status" value="1"/>
</dbReference>
<keyword evidence="3" id="KW-1185">Reference proteome</keyword>
<evidence type="ECO:0000313" key="3">
    <source>
        <dbReference type="Proteomes" id="UP001250932"/>
    </source>
</evidence>
<protein>
    <submittedName>
        <fullName evidence="2">SUMF1/EgtB/PvdO family nonheme iron enzyme</fullName>
    </submittedName>
</protein>
<dbReference type="InterPro" id="IPR005532">
    <property type="entry name" value="SUMF_dom"/>
</dbReference>
<organism evidence="2 3">
    <name type="scientific">Candidatus Nitronereus thalassa</name>
    <dbReference type="NCBI Taxonomy" id="3020898"/>
    <lineage>
        <taxon>Bacteria</taxon>
        <taxon>Pseudomonadati</taxon>
        <taxon>Nitrospirota</taxon>
        <taxon>Nitrospiria</taxon>
        <taxon>Nitrospirales</taxon>
        <taxon>Nitrospiraceae</taxon>
        <taxon>Candidatus Nitronereus</taxon>
    </lineage>
</organism>
<feature type="domain" description="Sulfatase-modifying factor enzyme-like" evidence="1">
    <location>
        <begin position="87"/>
        <end position="304"/>
    </location>
</feature>
<sequence length="365" mass="41156">MTENYFHKNVISKTLWVLMITVGLTFHAIEPASSKSLNVVPEDMAYIPFGLAIMGIDKDIKQRTSVQSETPSLYERRMSMPWSKAAFQDEGPAHWVLLSSYLIDKFEVSNQKYGKFMKATGHAAPAYWDDPRLNGDTQPVVGVNWFDAKAFCEWEGKRLPTEAEWENAARGPEGLIYPWGNAFDAGKVNNGKRNASTMPIDSLEESVSPYGLYHMAGNVFEWVNDWYDPNYYSKGPFQPNPAGPPKGVWLGGTGTYVDRLTVGEKKVIRGGSWIAGNHTVTTTHRFWNHPMNNSYGVGLGFRCAQTTTQEVEDAFRVYAIKAMKEVGMERYKQAGDYIEEALKVDPRNESLLRLRDIVQKGQNQS</sequence>
<dbReference type="RefSeq" id="WP_313832923.1">
    <property type="nucleotide sequence ID" value="NZ_JAQOUE010000001.1"/>
</dbReference>
<evidence type="ECO:0000313" key="2">
    <source>
        <dbReference type="EMBL" id="MDT7042510.1"/>
    </source>
</evidence>
<gene>
    <name evidence="2" type="ORF">PPG34_09100</name>
</gene>
<dbReference type="PANTHER" id="PTHR23150:SF19">
    <property type="entry name" value="FORMYLGLYCINE-GENERATING ENZYME"/>
    <property type="match status" value="1"/>
</dbReference>
<dbReference type="PANTHER" id="PTHR23150">
    <property type="entry name" value="SULFATASE MODIFYING FACTOR 1, 2"/>
    <property type="match status" value="1"/>
</dbReference>
<dbReference type="InterPro" id="IPR016187">
    <property type="entry name" value="CTDL_fold"/>
</dbReference>
<comment type="caution">
    <text evidence="2">The sequence shown here is derived from an EMBL/GenBank/DDBJ whole genome shotgun (WGS) entry which is preliminary data.</text>
</comment>
<accession>A0ABU3K7Z5</accession>
<name>A0ABU3K7Z5_9BACT</name>
<dbReference type="Proteomes" id="UP001250932">
    <property type="component" value="Unassembled WGS sequence"/>
</dbReference>
<reference evidence="2 3" key="1">
    <citation type="journal article" date="2023" name="ISME J.">
        <title>Cultivation and genomic characterization of novel and ubiquitous marine nitrite-oxidizing bacteria from the Nitrospirales.</title>
        <authorList>
            <person name="Mueller A.J."/>
            <person name="Daebeler A."/>
            <person name="Herbold C.W."/>
            <person name="Kirkegaard R.H."/>
            <person name="Daims H."/>
        </authorList>
    </citation>
    <scope>NUCLEOTIDE SEQUENCE [LARGE SCALE GENOMIC DNA]</scope>
    <source>
        <strain evidence="2 3">EB</strain>
    </source>
</reference>
<dbReference type="Pfam" id="PF03781">
    <property type="entry name" value="FGE-sulfatase"/>
    <property type="match status" value="1"/>
</dbReference>